<keyword evidence="2" id="KW-0808">Transferase</keyword>
<reference evidence="2 3" key="1">
    <citation type="submission" date="2012-08" db="EMBL/GenBank/DDBJ databases">
        <title>Whole genome shotgun sequence of Gordonia rhizosphera NBRC 16068.</title>
        <authorList>
            <person name="Takarada H."/>
            <person name="Isaki S."/>
            <person name="Hosoyama A."/>
            <person name="Tsuchikane K."/>
            <person name="Katsumata H."/>
            <person name="Baba S."/>
            <person name="Ohji S."/>
            <person name="Yamazaki S."/>
            <person name="Fujita N."/>
        </authorList>
    </citation>
    <scope>NUCLEOTIDE SEQUENCE [LARGE SCALE GENOMIC DNA]</scope>
    <source>
        <strain evidence="2 3">NBRC 16068</strain>
    </source>
</reference>
<dbReference type="EMBL" id="BAHC01000084">
    <property type="protein sequence ID" value="GAB90116.1"/>
    <property type="molecule type" value="Genomic_DNA"/>
</dbReference>
<keyword evidence="2" id="KW-0489">Methyltransferase</keyword>
<dbReference type="AlphaFoldDB" id="K6W8P0"/>
<gene>
    <name evidence="2" type="ORF">GORHZ_084_00430</name>
</gene>
<dbReference type="PANTHER" id="PTHR43591:SF24">
    <property type="entry name" value="2-METHOXY-6-POLYPRENYL-1,4-BENZOQUINOL METHYLASE, MITOCHONDRIAL"/>
    <property type="match status" value="1"/>
</dbReference>
<evidence type="ECO:0000259" key="1">
    <source>
        <dbReference type="Pfam" id="PF08241"/>
    </source>
</evidence>
<dbReference type="Proteomes" id="UP000008363">
    <property type="component" value="Unassembled WGS sequence"/>
</dbReference>
<sequence>MFSESDGYDRFMGRWSRRLAPPMVAFAGVGEGCAVLDVGCGTGALTFAAAEIGSVTVTGVDPAEAYVDTARRCVRGRSVSFDVGSALSLPYADAAFDATLSMLVMNFLADPAAAVREMIRVTRAKGVVAAAVWDYGEGMEMLRVFWDEAVAVIPAAASRDERAMPLCRSGELGELWRAEGLSEVEERALTIDLDFGSFDDYWEPFTFGQGPAGSFVASLSEPERRALQARLRDRLLVGGPDHSFALRARAWAVRGVVAP</sequence>
<dbReference type="RefSeq" id="WP_006332670.1">
    <property type="nucleotide sequence ID" value="NZ_BAHC01000084.1"/>
</dbReference>
<protein>
    <submittedName>
        <fullName evidence="2">Putative methyltransferase</fullName>
    </submittedName>
</protein>
<comment type="caution">
    <text evidence="2">The sequence shown here is derived from an EMBL/GenBank/DDBJ whole genome shotgun (WGS) entry which is preliminary data.</text>
</comment>
<evidence type="ECO:0000313" key="3">
    <source>
        <dbReference type="Proteomes" id="UP000008363"/>
    </source>
</evidence>
<dbReference type="Pfam" id="PF08241">
    <property type="entry name" value="Methyltransf_11"/>
    <property type="match status" value="1"/>
</dbReference>
<accession>K6W8P0</accession>
<organism evidence="2 3">
    <name type="scientific">Gordonia rhizosphera NBRC 16068</name>
    <dbReference type="NCBI Taxonomy" id="1108045"/>
    <lineage>
        <taxon>Bacteria</taxon>
        <taxon>Bacillati</taxon>
        <taxon>Actinomycetota</taxon>
        <taxon>Actinomycetes</taxon>
        <taxon>Mycobacteriales</taxon>
        <taxon>Gordoniaceae</taxon>
        <taxon>Gordonia</taxon>
    </lineage>
</organism>
<dbReference type="STRING" id="1108045.GORHZ_084_00430"/>
<dbReference type="InterPro" id="IPR029063">
    <property type="entry name" value="SAM-dependent_MTases_sf"/>
</dbReference>
<evidence type="ECO:0000313" key="2">
    <source>
        <dbReference type="EMBL" id="GAB90116.1"/>
    </source>
</evidence>
<dbReference type="eggNOG" id="COG2226">
    <property type="taxonomic scope" value="Bacteria"/>
</dbReference>
<feature type="domain" description="Methyltransferase type 11" evidence="1">
    <location>
        <begin position="36"/>
        <end position="129"/>
    </location>
</feature>
<dbReference type="GO" id="GO:0008757">
    <property type="term" value="F:S-adenosylmethionine-dependent methyltransferase activity"/>
    <property type="evidence" value="ECO:0007669"/>
    <property type="project" value="InterPro"/>
</dbReference>
<dbReference type="GO" id="GO:0032259">
    <property type="term" value="P:methylation"/>
    <property type="evidence" value="ECO:0007669"/>
    <property type="project" value="UniProtKB-KW"/>
</dbReference>
<name>K6W8P0_9ACTN</name>
<dbReference type="PANTHER" id="PTHR43591">
    <property type="entry name" value="METHYLTRANSFERASE"/>
    <property type="match status" value="1"/>
</dbReference>
<dbReference type="CDD" id="cd02440">
    <property type="entry name" value="AdoMet_MTases"/>
    <property type="match status" value="1"/>
</dbReference>
<dbReference type="OrthoDB" id="9795634at2"/>
<keyword evidence="3" id="KW-1185">Reference proteome</keyword>
<dbReference type="Gene3D" id="3.40.50.150">
    <property type="entry name" value="Vaccinia Virus protein VP39"/>
    <property type="match status" value="1"/>
</dbReference>
<proteinExistence type="predicted"/>
<dbReference type="InterPro" id="IPR013216">
    <property type="entry name" value="Methyltransf_11"/>
</dbReference>
<dbReference type="SUPFAM" id="SSF53335">
    <property type="entry name" value="S-adenosyl-L-methionine-dependent methyltransferases"/>
    <property type="match status" value="1"/>
</dbReference>